<feature type="region of interest" description="Disordered" evidence="1">
    <location>
        <begin position="1"/>
        <end position="22"/>
    </location>
</feature>
<name>A0ABQ9YE58_9EUKA</name>
<comment type="caution">
    <text evidence="2">The sequence shown here is derived from an EMBL/GenBank/DDBJ whole genome shotgun (WGS) entry which is preliminary data.</text>
</comment>
<evidence type="ECO:0000256" key="1">
    <source>
        <dbReference type="SAM" id="MobiDB-lite"/>
    </source>
</evidence>
<feature type="compositionally biased region" description="Basic residues" evidence="1">
    <location>
        <begin position="1"/>
        <end position="13"/>
    </location>
</feature>
<evidence type="ECO:0000313" key="2">
    <source>
        <dbReference type="EMBL" id="KAK2962058.1"/>
    </source>
</evidence>
<dbReference type="EMBL" id="JARBJD010000013">
    <property type="protein sequence ID" value="KAK2962058.1"/>
    <property type="molecule type" value="Genomic_DNA"/>
</dbReference>
<reference evidence="2 3" key="1">
    <citation type="journal article" date="2022" name="bioRxiv">
        <title>Genomics of Preaxostyla Flagellates Illuminates Evolutionary Transitions and the Path Towards Mitochondrial Loss.</title>
        <authorList>
            <person name="Novak L.V.F."/>
            <person name="Treitli S.C."/>
            <person name="Pyrih J."/>
            <person name="Halakuc P."/>
            <person name="Pipaliya S.V."/>
            <person name="Vacek V."/>
            <person name="Brzon O."/>
            <person name="Soukal P."/>
            <person name="Eme L."/>
            <person name="Dacks J.B."/>
            <person name="Karnkowska A."/>
            <person name="Elias M."/>
            <person name="Hampl V."/>
        </authorList>
    </citation>
    <scope>NUCLEOTIDE SEQUENCE [LARGE SCALE GENOMIC DNA]</scope>
    <source>
        <strain evidence="2">NAU3</strain>
        <tissue evidence="2">Gut</tissue>
    </source>
</reference>
<keyword evidence="3" id="KW-1185">Reference proteome</keyword>
<dbReference type="InterPro" id="IPR016024">
    <property type="entry name" value="ARM-type_fold"/>
</dbReference>
<sequence>MPPKHKFGIKRNKTQSDTRTQYIHSSTSNKTIVHSTIQASTENDNESSLDPHSISSTTDILTITANDRHYVRVSKQILQNELERQRMKAETLLEQVHLEGDEITLPTSTTSDWRLILQDSITNYDLKQGCISLFEQSNSRKKLTPIEVFHLVHFLKYTTIHIEHREYPHNKLIETIFRKKKNYRKQLTPALIKLICHPSDKLRTAALSFLDAIILKYSQQLFPSITTAGVLPQLFEHLKPHAIPINGTTIDFHRHITSIIDSCLSCSSRVTESRPKIIPSSSRAGTPISEIIDPIIQPFCAYLRHLIASPACPPDYPSGISLLSKLQIYTKNLNYFHDHTSHQELKRFFDELSRNMAEELTSSLDLETTSATLHQLVFGERKVTNELCWVKIFENILVRLSEGRHLSDLGLEALLWFLTNRPFGLTLVCMSDGTFSIEDDGELKFSLELPSKTLGTLITTRPHHATAILDRFYRITSVLDDEALLRHLKD</sequence>
<accession>A0ABQ9YE58</accession>
<gene>
    <name evidence="2" type="ORF">BLNAU_3114</name>
</gene>
<protein>
    <submittedName>
        <fullName evidence="2">Uncharacterized protein</fullName>
    </submittedName>
</protein>
<evidence type="ECO:0000313" key="3">
    <source>
        <dbReference type="Proteomes" id="UP001281761"/>
    </source>
</evidence>
<organism evidence="2 3">
    <name type="scientific">Blattamonas nauphoetae</name>
    <dbReference type="NCBI Taxonomy" id="2049346"/>
    <lineage>
        <taxon>Eukaryota</taxon>
        <taxon>Metamonada</taxon>
        <taxon>Preaxostyla</taxon>
        <taxon>Oxymonadida</taxon>
        <taxon>Blattamonas</taxon>
    </lineage>
</organism>
<dbReference type="Proteomes" id="UP001281761">
    <property type="component" value="Unassembled WGS sequence"/>
</dbReference>
<proteinExistence type="predicted"/>
<dbReference type="SUPFAM" id="SSF48371">
    <property type="entry name" value="ARM repeat"/>
    <property type="match status" value="1"/>
</dbReference>